<dbReference type="AlphaFoldDB" id="A0A368F2Z1"/>
<protein>
    <submittedName>
        <fullName evidence="1">Uncharacterized protein</fullName>
    </submittedName>
</protein>
<organism evidence="1 2">
    <name type="scientific">Ancylostoma caninum</name>
    <name type="common">Dog hookworm</name>
    <dbReference type="NCBI Taxonomy" id="29170"/>
    <lineage>
        <taxon>Eukaryota</taxon>
        <taxon>Metazoa</taxon>
        <taxon>Ecdysozoa</taxon>
        <taxon>Nematoda</taxon>
        <taxon>Chromadorea</taxon>
        <taxon>Rhabditida</taxon>
        <taxon>Rhabditina</taxon>
        <taxon>Rhabditomorpha</taxon>
        <taxon>Strongyloidea</taxon>
        <taxon>Ancylostomatidae</taxon>
        <taxon>Ancylostomatinae</taxon>
        <taxon>Ancylostoma</taxon>
    </lineage>
</organism>
<comment type="caution">
    <text evidence="1">The sequence shown here is derived from an EMBL/GenBank/DDBJ whole genome shotgun (WGS) entry which is preliminary data.</text>
</comment>
<name>A0A368F2Z1_ANCCA</name>
<sequence length="68" mass="7641">MAQNGGMFKSVTTKRSRSVYYLTSCVAIISTASQTLVQDVWRCSRYGKAAFSMTTNKYALLLTDKEFN</sequence>
<proteinExistence type="predicted"/>
<dbReference type="Proteomes" id="UP000252519">
    <property type="component" value="Unassembled WGS sequence"/>
</dbReference>
<dbReference type="EMBL" id="JOJR01012221">
    <property type="protein sequence ID" value="RCN25380.1"/>
    <property type="molecule type" value="Genomic_DNA"/>
</dbReference>
<gene>
    <name evidence="1" type="ORF">ANCCAN_28909</name>
</gene>
<evidence type="ECO:0000313" key="1">
    <source>
        <dbReference type="EMBL" id="RCN25380.1"/>
    </source>
</evidence>
<reference evidence="1 2" key="1">
    <citation type="submission" date="2014-10" db="EMBL/GenBank/DDBJ databases">
        <title>Draft genome of the hookworm Ancylostoma caninum.</title>
        <authorList>
            <person name="Mitreva M."/>
        </authorList>
    </citation>
    <scope>NUCLEOTIDE SEQUENCE [LARGE SCALE GENOMIC DNA]</scope>
    <source>
        <strain evidence="1 2">Baltimore</strain>
    </source>
</reference>
<keyword evidence="2" id="KW-1185">Reference proteome</keyword>
<accession>A0A368F2Z1</accession>
<evidence type="ECO:0000313" key="2">
    <source>
        <dbReference type="Proteomes" id="UP000252519"/>
    </source>
</evidence>